<evidence type="ECO:0000256" key="3">
    <source>
        <dbReference type="ARBA" id="ARBA00022679"/>
    </source>
</evidence>
<evidence type="ECO:0000313" key="12">
    <source>
        <dbReference type="Proteomes" id="UP000001589"/>
    </source>
</evidence>
<evidence type="ECO:0008006" key="13">
    <source>
        <dbReference type="Google" id="ProtNLM"/>
    </source>
</evidence>
<feature type="transmembrane region" description="Helical" evidence="8">
    <location>
        <begin position="212"/>
        <end position="228"/>
    </location>
</feature>
<feature type="transmembrane region" description="Helical" evidence="8">
    <location>
        <begin position="43"/>
        <end position="64"/>
    </location>
</feature>
<feature type="domain" description="SGNH" evidence="10">
    <location>
        <begin position="409"/>
        <end position="614"/>
    </location>
</feature>
<organism evidence="11 12">
    <name type="scientific">Prochlorococcus marinus (strain MIT 9515)</name>
    <dbReference type="NCBI Taxonomy" id="167542"/>
    <lineage>
        <taxon>Bacteria</taxon>
        <taxon>Bacillati</taxon>
        <taxon>Cyanobacteriota</taxon>
        <taxon>Cyanophyceae</taxon>
        <taxon>Synechococcales</taxon>
        <taxon>Prochlorococcaceae</taxon>
        <taxon>Prochlorococcus</taxon>
    </lineage>
</organism>
<evidence type="ECO:0000259" key="10">
    <source>
        <dbReference type="Pfam" id="PF19040"/>
    </source>
</evidence>
<feature type="transmembrane region" description="Helical" evidence="8">
    <location>
        <begin position="180"/>
        <end position="200"/>
    </location>
</feature>
<feature type="transmembrane region" description="Helical" evidence="8">
    <location>
        <begin position="265"/>
        <end position="288"/>
    </location>
</feature>
<dbReference type="InterPro" id="IPR043968">
    <property type="entry name" value="SGNH"/>
</dbReference>
<name>A2BTY9_PROM5</name>
<keyword evidence="2" id="KW-1003">Cell membrane</keyword>
<feature type="transmembrane region" description="Helical" evidence="8">
    <location>
        <begin position="240"/>
        <end position="259"/>
    </location>
</feature>
<dbReference type="AlphaFoldDB" id="A2BTY9"/>
<dbReference type="EMBL" id="CP000552">
    <property type="protein sequence ID" value="ABM71250.1"/>
    <property type="molecule type" value="Genomic_DNA"/>
</dbReference>
<reference evidence="11 12" key="1">
    <citation type="journal article" date="2007" name="PLoS Genet.">
        <title>Patterns and implications of gene gain and loss in the evolution of Prochlorococcus.</title>
        <authorList>
            <person name="Kettler G.C."/>
            <person name="Martiny A.C."/>
            <person name="Huang K."/>
            <person name="Zucker J."/>
            <person name="Coleman M.L."/>
            <person name="Rodrigue S."/>
            <person name="Chen F."/>
            <person name="Lapidus A."/>
            <person name="Ferriera S."/>
            <person name="Johnson J."/>
            <person name="Steglich C."/>
            <person name="Church G.M."/>
            <person name="Richardson P."/>
            <person name="Chisholm S.W."/>
        </authorList>
    </citation>
    <scope>NUCLEOTIDE SEQUENCE [LARGE SCALE GENOMIC DNA]</scope>
    <source>
        <strain evidence="11 12">MIT 9515</strain>
    </source>
</reference>
<dbReference type="PANTHER" id="PTHR23028">
    <property type="entry name" value="ACETYLTRANSFERASE"/>
    <property type="match status" value="1"/>
</dbReference>
<dbReference type="KEGG" id="pmc:P9515_00411"/>
<dbReference type="Gene3D" id="3.40.50.1110">
    <property type="entry name" value="SGNH hydrolase"/>
    <property type="match status" value="1"/>
</dbReference>
<dbReference type="GO" id="GO:0005886">
    <property type="term" value="C:plasma membrane"/>
    <property type="evidence" value="ECO:0007669"/>
    <property type="project" value="UniProtKB-SubCell"/>
</dbReference>
<dbReference type="SUPFAM" id="SSF52266">
    <property type="entry name" value="SGNH hydrolase"/>
    <property type="match status" value="1"/>
</dbReference>
<evidence type="ECO:0000256" key="2">
    <source>
        <dbReference type="ARBA" id="ARBA00022475"/>
    </source>
</evidence>
<dbReference type="GO" id="GO:0009103">
    <property type="term" value="P:lipopolysaccharide biosynthetic process"/>
    <property type="evidence" value="ECO:0007669"/>
    <property type="project" value="TreeGrafter"/>
</dbReference>
<dbReference type="GO" id="GO:0016747">
    <property type="term" value="F:acyltransferase activity, transferring groups other than amino-acyl groups"/>
    <property type="evidence" value="ECO:0007669"/>
    <property type="project" value="InterPro"/>
</dbReference>
<dbReference type="Pfam" id="PF19040">
    <property type="entry name" value="SGNH"/>
    <property type="match status" value="1"/>
</dbReference>
<dbReference type="InterPro" id="IPR002656">
    <property type="entry name" value="Acyl_transf_3_dom"/>
</dbReference>
<feature type="transmembrane region" description="Helical" evidence="8">
    <location>
        <begin position="293"/>
        <end position="314"/>
    </location>
</feature>
<comment type="subcellular location">
    <subcellularLocation>
        <location evidence="1">Cell membrane</location>
        <topology evidence="1">Multi-pass membrane protein</topology>
    </subcellularLocation>
</comment>
<feature type="transmembrane region" description="Helical" evidence="8">
    <location>
        <begin position="85"/>
        <end position="106"/>
    </location>
</feature>
<feature type="domain" description="Acyltransferase 3" evidence="9">
    <location>
        <begin position="19"/>
        <end position="338"/>
    </location>
</feature>
<evidence type="ECO:0000256" key="4">
    <source>
        <dbReference type="ARBA" id="ARBA00022692"/>
    </source>
</evidence>
<accession>A2BTY9</accession>
<dbReference type="GeneID" id="79877492"/>
<evidence type="ECO:0000259" key="9">
    <source>
        <dbReference type="Pfam" id="PF01757"/>
    </source>
</evidence>
<dbReference type="HOGENOM" id="CLU_005679_10_2_3"/>
<feature type="transmembrane region" description="Helical" evidence="8">
    <location>
        <begin position="320"/>
        <end position="340"/>
    </location>
</feature>
<dbReference type="InterPro" id="IPR050879">
    <property type="entry name" value="Acyltransferase_3"/>
</dbReference>
<evidence type="ECO:0000256" key="8">
    <source>
        <dbReference type="SAM" id="Phobius"/>
    </source>
</evidence>
<keyword evidence="6 8" id="KW-0472">Membrane</keyword>
<keyword evidence="3" id="KW-0808">Transferase</keyword>
<evidence type="ECO:0000256" key="1">
    <source>
        <dbReference type="ARBA" id="ARBA00004651"/>
    </source>
</evidence>
<evidence type="ECO:0000256" key="6">
    <source>
        <dbReference type="ARBA" id="ARBA00023136"/>
    </source>
</evidence>
<keyword evidence="4 8" id="KW-0812">Transmembrane</keyword>
<dbReference type="eggNOG" id="COG1835">
    <property type="taxonomic scope" value="Bacteria"/>
</dbReference>
<dbReference type="RefSeq" id="WP_011819367.1">
    <property type="nucleotide sequence ID" value="NC_008817.1"/>
</dbReference>
<proteinExistence type="predicted"/>
<gene>
    <name evidence="11" type="ordered locus">P9515_00411</name>
</gene>
<feature type="transmembrane region" description="Helical" evidence="8">
    <location>
        <begin position="21"/>
        <end position="37"/>
    </location>
</feature>
<feature type="transmembrane region" description="Helical" evidence="8">
    <location>
        <begin position="360"/>
        <end position="378"/>
    </location>
</feature>
<evidence type="ECO:0000256" key="7">
    <source>
        <dbReference type="ARBA" id="ARBA00023315"/>
    </source>
</evidence>
<keyword evidence="5 8" id="KW-1133">Transmembrane helix</keyword>
<protein>
    <recommendedName>
        <fullName evidence="13">Acyltransferase</fullName>
    </recommendedName>
</protein>
<dbReference type="Pfam" id="PF01757">
    <property type="entry name" value="Acyl_transf_3"/>
    <property type="match status" value="1"/>
</dbReference>
<sequence>MSVKIKDNKSYIKNRYRSEIDGLRAFAVITVIINHFNKEILPGGYLGVDIFFVISGFVITSSLYQRPSKNFRDFISGFYERRIKRLVPALSVFVFITSIFICLFNPVPRSSLLTGLTSLFGLSNLYLLKQSTDYFAQSIELNIFTHTWSLGVEEQFYILFPFLIWFSGFGRQTKNGARNLFLTVGALTITSLIGFLYLYQINQSTAYFSMPTRFWEMALGCLLFIELQKRKSTGEFLEKVPPLLVLALIVGIMFLPMSWATESTVAVVGLSAVLIASMTKGTVAYTFFTNPKVVYVGLISYSLYLWHWGILSISRWTIGIHWWSVPFQIALIFGTAIASYRYVETPLRKGNWYGKRWKTIIFGGGMIVTVASVLITLGKPLKGKLFIGNQYNKWNMKNYRETKITHNSTLPTIYLIGDSHTGHYGAVMTHLANKKEFNFIMHPQGDGLKLLNTGMEEHVLAPLREYKNNFKKEDIIIFSAHIDKYRNGRDWTKQYQTFVNQTQNIGMKFFLISPTPTFTKLKGGYTCQEEWFRPSWAISPLCFGELKKSEWFASNKISIGKIKQFLLKNKKISYVDIFSILCPEQYCKNHNNNTIRYRDENHLTSEEAMKLSDTIETFIRSK</sequence>
<dbReference type="InterPro" id="IPR036514">
    <property type="entry name" value="SGNH_hydro_sf"/>
</dbReference>
<dbReference type="Proteomes" id="UP000001589">
    <property type="component" value="Chromosome"/>
</dbReference>
<dbReference type="PANTHER" id="PTHR23028:SF53">
    <property type="entry name" value="ACYL_TRANSF_3 DOMAIN-CONTAINING PROTEIN"/>
    <property type="match status" value="1"/>
</dbReference>
<evidence type="ECO:0000313" key="11">
    <source>
        <dbReference type="EMBL" id="ABM71250.1"/>
    </source>
</evidence>
<evidence type="ECO:0000256" key="5">
    <source>
        <dbReference type="ARBA" id="ARBA00022989"/>
    </source>
</evidence>
<keyword evidence="7" id="KW-0012">Acyltransferase</keyword>